<protein>
    <recommendedName>
        <fullName evidence="6 7">Citrate synthase</fullName>
    </recommendedName>
</protein>
<comment type="similarity">
    <text evidence="2 7 10">Belongs to the citrate synthase family.</text>
</comment>
<evidence type="ECO:0000313" key="11">
    <source>
        <dbReference type="EMBL" id="SNS52678.1"/>
    </source>
</evidence>
<dbReference type="InterPro" id="IPR016142">
    <property type="entry name" value="Citrate_synth-like_lrg_a-sub"/>
</dbReference>
<evidence type="ECO:0000256" key="10">
    <source>
        <dbReference type="RuleBase" id="RU003406"/>
    </source>
</evidence>
<dbReference type="GO" id="GO:0006099">
    <property type="term" value="P:tricarboxylic acid cycle"/>
    <property type="evidence" value="ECO:0007669"/>
    <property type="project" value="UniProtKB-UniRule"/>
</dbReference>
<organism evidence="11 12">
    <name type="scientific">Pontibacter ummariensis</name>
    <dbReference type="NCBI Taxonomy" id="1610492"/>
    <lineage>
        <taxon>Bacteria</taxon>
        <taxon>Pseudomonadati</taxon>
        <taxon>Bacteroidota</taxon>
        <taxon>Cytophagia</taxon>
        <taxon>Cytophagales</taxon>
        <taxon>Hymenobacteraceae</taxon>
        <taxon>Pontibacter</taxon>
    </lineage>
</organism>
<dbReference type="PRINTS" id="PR00143">
    <property type="entry name" value="CITRTSNTHASE"/>
</dbReference>
<dbReference type="EMBL" id="FZOQ01000008">
    <property type="protein sequence ID" value="SNS52678.1"/>
    <property type="molecule type" value="Genomic_DNA"/>
</dbReference>
<dbReference type="PIRSF" id="PIRSF001369">
    <property type="entry name" value="Citrate_synth"/>
    <property type="match status" value="1"/>
</dbReference>
<proteinExistence type="inferred from homology"/>
<dbReference type="InterPro" id="IPR019810">
    <property type="entry name" value="Citrate_synthase_AS"/>
</dbReference>
<reference evidence="12" key="1">
    <citation type="submission" date="2017-06" db="EMBL/GenBank/DDBJ databases">
        <authorList>
            <person name="Varghese N."/>
            <person name="Submissions S."/>
        </authorList>
    </citation>
    <scope>NUCLEOTIDE SEQUENCE [LARGE SCALE GENOMIC DNA]</scope>
    <source>
        <strain evidence="12">NKM1</strain>
    </source>
</reference>
<dbReference type="Proteomes" id="UP000198432">
    <property type="component" value="Unassembled WGS sequence"/>
</dbReference>
<name>A0A239F869_9BACT</name>
<dbReference type="NCBIfam" id="TIGR01798">
    <property type="entry name" value="cit_synth_I"/>
    <property type="match status" value="1"/>
</dbReference>
<comment type="pathway">
    <text evidence="1 9">Carbohydrate metabolism; tricarboxylic acid cycle; isocitrate from oxaloacetate: step 1/2.</text>
</comment>
<evidence type="ECO:0000256" key="4">
    <source>
        <dbReference type="ARBA" id="ARBA00022679"/>
    </source>
</evidence>
<accession>A0A239F869</accession>
<sequence length="428" mass="48072">MSDFAEINLEGKPFQMPIIVGTEDEKALDITSLRAQTGYITLDPGYKNTGATQSAITFLDGEKGILRYRGYPIEQLAEKSNFIEVAYLLIYGSLPTSEQLNDFSDRIRRHTLVNEDMRKILDGFPSTAHPMGILSALVSSLTAFYPESLKSNQTEDEMNLSIVRLMAKMPTIAAWSYKNSIGHPVNYPKNKLDYASNFLNMMFSYPTEDYEIDPVVVDALNKLLILHADHEQNCSTSTVRLVGSAHASLYSSVSAGISALWGPLHGGANQAVIEMLEAIKADGGDSKKFIEKAKDKNDPFRLMGFGHRVYKNFDPRARIIKKSADDVLNALGIKDPVLNIAKELEEAALNDSYFVERKLYPNVDFYSGIIYRALGIPTNMFTVMFALGRLPGWIAQWKEMRENKEPIGRPRQIYVGETERDYVPLEQR</sequence>
<dbReference type="InterPro" id="IPR010953">
    <property type="entry name" value="Citrate_synthase_typ-I"/>
</dbReference>
<dbReference type="GO" id="GO:0005737">
    <property type="term" value="C:cytoplasm"/>
    <property type="evidence" value="ECO:0007669"/>
    <property type="project" value="InterPro"/>
</dbReference>
<dbReference type="FunFam" id="1.10.230.10:FF:000002">
    <property type="entry name" value="Citrate synthase"/>
    <property type="match status" value="1"/>
</dbReference>
<evidence type="ECO:0000256" key="6">
    <source>
        <dbReference type="NCBIfam" id="TIGR01798"/>
    </source>
</evidence>
<dbReference type="InterPro" id="IPR002020">
    <property type="entry name" value="Citrate_synthase"/>
</dbReference>
<evidence type="ECO:0000256" key="8">
    <source>
        <dbReference type="PIRSR" id="PIRSR001369-1"/>
    </source>
</evidence>
<comment type="catalytic activity">
    <reaction evidence="5 9">
        <text>oxaloacetate + acetyl-CoA + H2O = citrate + CoA + H(+)</text>
        <dbReference type="Rhea" id="RHEA:16845"/>
        <dbReference type="ChEBI" id="CHEBI:15377"/>
        <dbReference type="ChEBI" id="CHEBI:15378"/>
        <dbReference type="ChEBI" id="CHEBI:16452"/>
        <dbReference type="ChEBI" id="CHEBI:16947"/>
        <dbReference type="ChEBI" id="CHEBI:57287"/>
        <dbReference type="ChEBI" id="CHEBI:57288"/>
        <dbReference type="EC" id="2.3.3.16"/>
    </reaction>
</comment>
<dbReference type="PANTHER" id="PTHR42871:SF1">
    <property type="entry name" value="CITRATE SYNTHASE"/>
    <property type="match status" value="1"/>
</dbReference>
<dbReference type="Pfam" id="PF00285">
    <property type="entry name" value="Citrate_synt"/>
    <property type="match status" value="1"/>
</dbReference>
<dbReference type="Gene3D" id="1.10.230.10">
    <property type="entry name" value="Cytochrome P450-Terp, domain 2"/>
    <property type="match status" value="1"/>
</dbReference>
<keyword evidence="3 9" id="KW-0816">Tricarboxylic acid cycle</keyword>
<dbReference type="Gene3D" id="2.20.28.60">
    <property type="match status" value="1"/>
</dbReference>
<feature type="active site" evidence="8">
    <location>
        <position position="364"/>
    </location>
</feature>
<dbReference type="SUPFAM" id="SSF48256">
    <property type="entry name" value="Citrate synthase"/>
    <property type="match status" value="1"/>
</dbReference>
<evidence type="ECO:0000313" key="12">
    <source>
        <dbReference type="Proteomes" id="UP000198432"/>
    </source>
</evidence>
<dbReference type="GO" id="GO:0036440">
    <property type="term" value="F:citrate synthase activity"/>
    <property type="evidence" value="ECO:0007669"/>
    <property type="project" value="UniProtKB-EC"/>
</dbReference>
<dbReference type="RefSeq" id="WP_089319123.1">
    <property type="nucleotide sequence ID" value="NZ_FZOQ01000008.1"/>
</dbReference>
<dbReference type="InterPro" id="IPR016143">
    <property type="entry name" value="Citrate_synth-like_sm_a-sub"/>
</dbReference>
<evidence type="ECO:0000256" key="7">
    <source>
        <dbReference type="PIRNR" id="PIRNR001369"/>
    </source>
</evidence>
<dbReference type="Gene3D" id="1.10.580.10">
    <property type="entry name" value="Citrate Synthase, domain 1"/>
    <property type="match status" value="1"/>
</dbReference>
<keyword evidence="4 7" id="KW-0808">Transferase</keyword>
<keyword evidence="12" id="KW-1185">Reference proteome</keyword>
<dbReference type="UniPathway" id="UPA00223">
    <property type="reaction ID" value="UER00717"/>
</dbReference>
<evidence type="ECO:0000256" key="5">
    <source>
        <dbReference type="ARBA" id="ARBA00049288"/>
    </source>
</evidence>
<dbReference type="InterPro" id="IPR024176">
    <property type="entry name" value="Citrate_synthase_bac-typ"/>
</dbReference>
<evidence type="ECO:0000256" key="3">
    <source>
        <dbReference type="ARBA" id="ARBA00022532"/>
    </source>
</evidence>
<dbReference type="OrthoDB" id="9800864at2"/>
<dbReference type="InterPro" id="IPR036969">
    <property type="entry name" value="Citrate_synthase_sf"/>
</dbReference>
<evidence type="ECO:0000256" key="9">
    <source>
        <dbReference type="RuleBase" id="RU003370"/>
    </source>
</evidence>
<dbReference type="PANTHER" id="PTHR42871">
    <property type="entry name" value="CITRATE SYNTHASE"/>
    <property type="match status" value="1"/>
</dbReference>
<evidence type="ECO:0000256" key="2">
    <source>
        <dbReference type="ARBA" id="ARBA00010566"/>
    </source>
</evidence>
<gene>
    <name evidence="11" type="ORF">SAMN06296052_10845</name>
</gene>
<feature type="active site" evidence="8">
    <location>
        <position position="307"/>
    </location>
</feature>
<dbReference type="PROSITE" id="PS00480">
    <property type="entry name" value="CITRATE_SYNTHASE"/>
    <property type="match status" value="1"/>
</dbReference>
<evidence type="ECO:0000256" key="1">
    <source>
        <dbReference type="ARBA" id="ARBA00004751"/>
    </source>
</evidence>
<dbReference type="CDD" id="cd06114">
    <property type="entry name" value="EcCS_like"/>
    <property type="match status" value="1"/>
</dbReference>
<dbReference type="NCBIfam" id="NF004126">
    <property type="entry name" value="PRK05614.1"/>
    <property type="match status" value="1"/>
</dbReference>
<dbReference type="AlphaFoldDB" id="A0A239F869"/>